<dbReference type="InterPro" id="IPR032870">
    <property type="entry name" value="ALKBH7-like"/>
</dbReference>
<comment type="cofactor">
    <cofactor evidence="1">
        <name>Fe(2+)</name>
        <dbReference type="ChEBI" id="CHEBI:29033"/>
    </cofactor>
</comment>
<protein>
    <recommendedName>
        <fullName evidence="5">Alpha-ketoglutarate-dependent dioxygenase AlkB-like domain-containing protein</fullName>
    </recommendedName>
</protein>
<accession>A0A075AAE9</accession>
<feature type="compositionally biased region" description="Polar residues" evidence="2">
    <location>
        <begin position="266"/>
        <end position="288"/>
    </location>
</feature>
<feature type="region of interest" description="Disordered" evidence="2">
    <location>
        <begin position="559"/>
        <end position="578"/>
    </location>
</feature>
<dbReference type="SUPFAM" id="SSF51197">
    <property type="entry name" value="Clavaminate synthase-like"/>
    <property type="match status" value="1"/>
</dbReference>
<dbReference type="Pfam" id="PF06487">
    <property type="entry name" value="SAP18"/>
    <property type="match status" value="1"/>
</dbReference>
<evidence type="ECO:0000313" key="4">
    <source>
        <dbReference type="Proteomes" id="UP000054324"/>
    </source>
</evidence>
<dbReference type="PANTHER" id="PTHR21052:SF0">
    <property type="entry name" value="ALPHA-KETOGLUTARATE-DEPENDENT DIOXYGENASE ALKB HOMOLOG 7, MITOCHONDRIAL"/>
    <property type="match status" value="1"/>
</dbReference>
<organism evidence="3 4">
    <name type="scientific">Opisthorchis viverrini</name>
    <name type="common">Southeast Asian liver fluke</name>
    <dbReference type="NCBI Taxonomy" id="6198"/>
    <lineage>
        <taxon>Eukaryota</taxon>
        <taxon>Metazoa</taxon>
        <taxon>Spiralia</taxon>
        <taxon>Lophotrochozoa</taxon>
        <taxon>Platyhelminthes</taxon>
        <taxon>Trematoda</taxon>
        <taxon>Digenea</taxon>
        <taxon>Opisthorchiida</taxon>
        <taxon>Opisthorchiata</taxon>
        <taxon>Opisthorchiidae</taxon>
        <taxon>Opisthorchis</taxon>
    </lineage>
</organism>
<dbReference type="GO" id="GO:0006631">
    <property type="term" value="P:fatty acid metabolic process"/>
    <property type="evidence" value="ECO:0007669"/>
    <property type="project" value="TreeGrafter"/>
</dbReference>
<reference evidence="3 4" key="1">
    <citation type="submission" date="2013-11" db="EMBL/GenBank/DDBJ databases">
        <title>Opisthorchis viverrini - life in the bile duct.</title>
        <authorList>
            <person name="Young N.D."/>
            <person name="Nagarajan N."/>
            <person name="Lin S.J."/>
            <person name="Korhonen P.K."/>
            <person name="Jex A.R."/>
            <person name="Hall R.S."/>
            <person name="Safavi-Hemami H."/>
            <person name="Kaewkong W."/>
            <person name="Bertrand D."/>
            <person name="Gao S."/>
            <person name="Seet Q."/>
            <person name="Wongkham S."/>
            <person name="Teh B.T."/>
            <person name="Wongkham C."/>
            <person name="Intapan P.M."/>
            <person name="Maleewong W."/>
            <person name="Yang X."/>
            <person name="Hu M."/>
            <person name="Wang Z."/>
            <person name="Hofmann A."/>
            <person name="Sternberg P.W."/>
            <person name="Tan P."/>
            <person name="Wang J."/>
            <person name="Gasser R.B."/>
        </authorList>
    </citation>
    <scope>NUCLEOTIDE SEQUENCE [LARGE SCALE GENOMIC DNA]</scope>
</reference>
<sequence>MVRIPFTRPFLLRKFCSQAVNFINSTPLGSTPCWFKDKDLARIVAKDLIIKEDFITLEEEQNLAAELDTVLGRQHYQKSHWDYAITDFRETERKTWRTINRPVIERLRNLTATTEFPEPATDLPTDQIVLPYIHVLDLAETGEIKAHIDSVRFCGGSVVVLSLLSDSVLRLAVAPSKEVVALPADQPDLAELSLPKPGSCVDLRIPRRSAYVMRGASRYLLTHAILSNTDVARLFAEHGSHLYDIQRPRRISVICRSRLRATMIPVNSTDSDNTAKMENGVGRSSTLRSLVRPVSPLSRLHPPSLPTADSSTRRPAPTDHSDRVSRSRSRSPLVASIVHLASRPNDPTNLEHGLGDETRRVLVRAEGRDVSPENWRRERRDKRLEEGKSKRKSTHPSESRSSRHASSSTINRKETCPILIRLSYSTNGKHHSLSKYDRGRFPENELQINTWIDCSLRELAEEVRDACPMARKRGTRLHFAAIYPDQHGTYRRRELGVVISGFISPVDPTENPPDASNNTKRPFHLADDSSRTLLSKRFHIGDFIDVAIAEHVPGTLGGWNSNRRPLGPTPLSSKADGNSETASLINLRKGRTRCGLSKSFQISEYCIHLLFYRSPRHTALSSQLTNHTILGYFVRAYRLSYLRCFNTIISGAGLYFESHLQTYLVSYSFLSIRVLHLHQFDE</sequence>
<dbReference type="Proteomes" id="UP000054324">
    <property type="component" value="Unassembled WGS sequence"/>
</dbReference>
<dbReference type="EMBL" id="KL596806">
    <property type="protein sequence ID" value="KER24544.1"/>
    <property type="molecule type" value="Genomic_DNA"/>
</dbReference>
<keyword evidence="4" id="KW-1185">Reference proteome</keyword>
<dbReference type="OrthoDB" id="28127at2759"/>
<dbReference type="PANTHER" id="PTHR21052">
    <property type="entry name" value="SPERMATOGENESIS ASSOCIATED 11-RELATED"/>
    <property type="match status" value="1"/>
</dbReference>
<feature type="compositionally biased region" description="Low complexity" evidence="2">
    <location>
        <begin position="293"/>
        <end position="302"/>
    </location>
</feature>
<dbReference type="GeneID" id="20321993"/>
<gene>
    <name evidence="3" type="ORF">T265_07814</name>
</gene>
<dbReference type="AlphaFoldDB" id="A0A075AAE9"/>
<evidence type="ECO:0000256" key="2">
    <source>
        <dbReference type="SAM" id="MobiDB-lite"/>
    </source>
</evidence>
<dbReference type="Gene3D" id="3.10.20.550">
    <property type="entry name" value="ASAP complex, SAP18 subunit"/>
    <property type="match status" value="1"/>
</dbReference>
<name>A0A075AAE9_OPIVI</name>
<feature type="compositionally biased region" description="Basic and acidic residues" evidence="2">
    <location>
        <begin position="363"/>
        <end position="388"/>
    </location>
</feature>
<dbReference type="InterPro" id="IPR037151">
    <property type="entry name" value="AlkB-like_sf"/>
</dbReference>
<dbReference type="CTD" id="20321993"/>
<dbReference type="RefSeq" id="XP_009171707.1">
    <property type="nucleotide sequence ID" value="XM_009173443.1"/>
</dbReference>
<dbReference type="InterPro" id="IPR042534">
    <property type="entry name" value="SAP18_sf"/>
</dbReference>
<dbReference type="InterPro" id="IPR010516">
    <property type="entry name" value="SAP18"/>
</dbReference>
<evidence type="ECO:0000313" key="3">
    <source>
        <dbReference type="EMBL" id="KER24544.1"/>
    </source>
</evidence>
<proteinExistence type="predicted"/>
<dbReference type="KEGG" id="ovi:T265_07814"/>
<feature type="compositionally biased region" description="Basic and acidic residues" evidence="2">
    <location>
        <begin position="316"/>
        <end position="325"/>
    </location>
</feature>
<evidence type="ECO:0008006" key="5">
    <source>
        <dbReference type="Google" id="ProtNLM"/>
    </source>
</evidence>
<dbReference type="GO" id="GO:0006974">
    <property type="term" value="P:DNA damage response"/>
    <property type="evidence" value="ECO:0007669"/>
    <property type="project" value="InterPro"/>
</dbReference>
<feature type="region of interest" description="Disordered" evidence="2">
    <location>
        <begin position="338"/>
        <end position="357"/>
    </location>
</feature>
<evidence type="ECO:0000256" key="1">
    <source>
        <dbReference type="ARBA" id="ARBA00001954"/>
    </source>
</evidence>
<feature type="region of interest" description="Disordered" evidence="2">
    <location>
        <begin position="266"/>
        <end position="331"/>
    </location>
</feature>
<feature type="region of interest" description="Disordered" evidence="2">
    <location>
        <begin position="363"/>
        <end position="410"/>
    </location>
</feature>
<dbReference type="Gene3D" id="2.60.120.590">
    <property type="entry name" value="Alpha-ketoglutarate-dependent dioxygenase AlkB-like"/>
    <property type="match status" value="1"/>
</dbReference>
<dbReference type="GO" id="GO:0005759">
    <property type="term" value="C:mitochondrial matrix"/>
    <property type="evidence" value="ECO:0007669"/>
    <property type="project" value="TreeGrafter"/>
</dbReference>